<name>A0A511UU16_9BACI</name>
<keyword evidence="5" id="KW-1185">Reference proteome</keyword>
<dbReference type="PANTHER" id="PTHR16222:SF24">
    <property type="entry name" value="ADP-RIBOSYLHYDROLASE ARH3"/>
    <property type="match status" value="1"/>
</dbReference>
<feature type="binding site" evidence="3">
    <location>
        <position position="281"/>
    </location>
    <ligand>
        <name>Mg(2+)</name>
        <dbReference type="ChEBI" id="CHEBI:18420"/>
        <label>1</label>
    </ligand>
</feature>
<evidence type="ECO:0000313" key="5">
    <source>
        <dbReference type="Proteomes" id="UP000321491"/>
    </source>
</evidence>
<feature type="binding site" evidence="3">
    <location>
        <position position="59"/>
    </location>
    <ligand>
        <name>Mg(2+)</name>
        <dbReference type="ChEBI" id="CHEBI:18420"/>
        <label>1</label>
    </ligand>
</feature>
<proteinExistence type="inferred from homology"/>
<keyword evidence="3" id="KW-0460">Magnesium</keyword>
<feature type="binding site" evidence="3">
    <location>
        <position position="282"/>
    </location>
    <ligand>
        <name>Mg(2+)</name>
        <dbReference type="ChEBI" id="CHEBI:18420"/>
        <label>1</label>
    </ligand>
</feature>
<feature type="binding site" evidence="3">
    <location>
        <position position="279"/>
    </location>
    <ligand>
        <name>Mg(2+)</name>
        <dbReference type="ChEBI" id="CHEBI:18420"/>
        <label>1</label>
    </ligand>
</feature>
<evidence type="ECO:0000313" key="4">
    <source>
        <dbReference type="EMBL" id="GEN30090.1"/>
    </source>
</evidence>
<comment type="similarity">
    <text evidence="1">Belongs to the ADP-ribosylglycohydrolase family.</text>
</comment>
<keyword evidence="3" id="KW-0479">Metal-binding</keyword>
<dbReference type="InterPro" id="IPR005502">
    <property type="entry name" value="Ribosyl_crysJ1"/>
</dbReference>
<dbReference type="EMBL" id="BJXW01000004">
    <property type="protein sequence ID" value="GEN30090.1"/>
    <property type="molecule type" value="Genomic_DNA"/>
</dbReference>
<feature type="binding site" evidence="3">
    <location>
        <position position="61"/>
    </location>
    <ligand>
        <name>Mg(2+)</name>
        <dbReference type="ChEBI" id="CHEBI:18420"/>
        <label>1</label>
    </ligand>
</feature>
<comment type="cofactor">
    <cofactor evidence="3">
        <name>Mg(2+)</name>
        <dbReference type="ChEBI" id="CHEBI:18420"/>
    </cofactor>
    <text evidence="3">Binds 2 magnesium ions per subunit.</text>
</comment>
<dbReference type="Proteomes" id="UP000321491">
    <property type="component" value="Unassembled WGS sequence"/>
</dbReference>
<sequence>MKNHILGALYGLAIGDAMGMPSELWSRNKVKSYFGKIETFLDGPQSNEVAKHFTKGQFTDDTAQALIILDSLIETNFHPSKHVIAEKLLKWANHIQAFDKEILGPTSKAALQAIKQGQDPKKITEKAETNGAAMRIAPIGCLFRSNQSDKLINYVWQVSQVTHASDIAIAGAAMIAGAVSSAMEKKSWNEIMHDTIMIYNKAIGYGTETFTPSLKARLKLGLTYAKQFSNDEDVFADHIYDVIGAGVQTSESVPAALSIAYYTKTVERCAVFCANLGGDTDTIGAMATAICGAKQGVDKINKDYIRIIDENNQVDFNHYTQYLLKFREDVGG</sequence>
<reference evidence="4 5" key="1">
    <citation type="submission" date="2019-07" db="EMBL/GenBank/DDBJ databases">
        <title>Whole genome shotgun sequence of Cerasibacillus quisquiliarum NBRC 102429.</title>
        <authorList>
            <person name="Hosoyama A."/>
            <person name="Uohara A."/>
            <person name="Ohji S."/>
            <person name="Ichikawa N."/>
        </authorList>
    </citation>
    <scope>NUCLEOTIDE SEQUENCE [LARGE SCALE GENOMIC DNA]</scope>
    <source>
        <strain evidence="4 5">NBRC 102429</strain>
    </source>
</reference>
<accession>A0A511UU16</accession>
<dbReference type="InterPro" id="IPR050792">
    <property type="entry name" value="ADP-ribosylglycohydrolase"/>
</dbReference>
<dbReference type="Gene3D" id="1.10.4080.10">
    <property type="entry name" value="ADP-ribosylation/Crystallin J1"/>
    <property type="match status" value="1"/>
</dbReference>
<gene>
    <name evidence="4" type="ORF">CQU01_03280</name>
</gene>
<dbReference type="Pfam" id="PF03747">
    <property type="entry name" value="ADP_ribosyl_GH"/>
    <property type="match status" value="1"/>
</dbReference>
<evidence type="ECO:0008006" key="6">
    <source>
        <dbReference type="Google" id="ProtNLM"/>
    </source>
</evidence>
<dbReference type="InterPro" id="IPR036705">
    <property type="entry name" value="Ribosyl_crysJ1_sf"/>
</dbReference>
<dbReference type="RefSeq" id="WP_146935000.1">
    <property type="nucleotide sequence ID" value="NZ_BJXW01000004.1"/>
</dbReference>
<dbReference type="PANTHER" id="PTHR16222">
    <property type="entry name" value="ADP-RIBOSYLGLYCOHYDROLASE"/>
    <property type="match status" value="1"/>
</dbReference>
<dbReference type="AlphaFoldDB" id="A0A511UU16"/>
<dbReference type="GO" id="GO:0046872">
    <property type="term" value="F:metal ion binding"/>
    <property type="evidence" value="ECO:0007669"/>
    <property type="project" value="UniProtKB-KW"/>
</dbReference>
<evidence type="ECO:0000256" key="1">
    <source>
        <dbReference type="ARBA" id="ARBA00010702"/>
    </source>
</evidence>
<evidence type="ECO:0000256" key="2">
    <source>
        <dbReference type="ARBA" id="ARBA00022801"/>
    </source>
</evidence>
<dbReference type="OrthoDB" id="9798107at2"/>
<feature type="binding site" evidence="3">
    <location>
        <position position="60"/>
    </location>
    <ligand>
        <name>Mg(2+)</name>
        <dbReference type="ChEBI" id="CHEBI:18420"/>
        <label>1</label>
    </ligand>
</feature>
<dbReference type="SUPFAM" id="SSF101478">
    <property type="entry name" value="ADP-ribosylglycohydrolase"/>
    <property type="match status" value="1"/>
</dbReference>
<dbReference type="GO" id="GO:0016787">
    <property type="term" value="F:hydrolase activity"/>
    <property type="evidence" value="ECO:0007669"/>
    <property type="project" value="UniProtKB-KW"/>
</dbReference>
<comment type="caution">
    <text evidence="4">The sequence shown here is derived from an EMBL/GenBank/DDBJ whole genome shotgun (WGS) entry which is preliminary data.</text>
</comment>
<protein>
    <recommendedName>
        <fullName evidence="6">ADP-ribosylglycohydrolase</fullName>
    </recommendedName>
</protein>
<keyword evidence="2" id="KW-0378">Hydrolase</keyword>
<organism evidence="4 5">
    <name type="scientific">Cerasibacillus quisquiliarum</name>
    <dbReference type="NCBI Taxonomy" id="227865"/>
    <lineage>
        <taxon>Bacteria</taxon>
        <taxon>Bacillati</taxon>
        <taxon>Bacillota</taxon>
        <taxon>Bacilli</taxon>
        <taxon>Bacillales</taxon>
        <taxon>Bacillaceae</taxon>
        <taxon>Cerasibacillus</taxon>
    </lineage>
</organism>
<evidence type="ECO:0000256" key="3">
    <source>
        <dbReference type="PIRSR" id="PIRSR605502-1"/>
    </source>
</evidence>